<evidence type="ECO:0000313" key="1">
    <source>
        <dbReference type="EMBL" id="EPB82671.1"/>
    </source>
</evidence>
<dbReference type="Proteomes" id="UP000014254">
    <property type="component" value="Unassembled WGS sequence"/>
</dbReference>
<dbReference type="VEuPathDB" id="FungiDB:HMPREF1544_10574"/>
<name>S2IY37_MUCC1</name>
<organism evidence="1 2">
    <name type="scientific">Mucor circinelloides f. circinelloides (strain 1006PhL)</name>
    <name type="common">Mucormycosis agent</name>
    <name type="synonym">Calyptromyces circinelloides</name>
    <dbReference type="NCBI Taxonomy" id="1220926"/>
    <lineage>
        <taxon>Eukaryota</taxon>
        <taxon>Fungi</taxon>
        <taxon>Fungi incertae sedis</taxon>
        <taxon>Mucoromycota</taxon>
        <taxon>Mucoromycotina</taxon>
        <taxon>Mucoromycetes</taxon>
        <taxon>Mucorales</taxon>
        <taxon>Mucorineae</taxon>
        <taxon>Mucoraceae</taxon>
        <taxon>Mucor</taxon>
    </lineage>
</organism>
<dbReference type="EMBL" id="KE124103">
    <property type="protein sequence ID" value="EPB82671.1"/>
    <property type="molecule type" value="Genomic_DNA"/>
</dbReference>
<evidence type="ECO:0000313" key="2">
    <source>
        <dbReference type="Proteomes" id="UP000014254"/>
    </source>
</evidence>
<reference evidence="2" key="1">
    <citation type="submission" date="2013-05" db="EMBL/GenBank/DDBJ databases">
        <title>The Genome sequence of Mucor circinelloides f. circinelloides 1006PhL.</title>
        <authorList>
            <consortium name="The Broad Institute Genomics Platform"/>
            <person name="Cuomo C."/>
            <person name="Earl A."/>
            <person name="Findley K."/>
            <person name="Lee S.C."/>
            <person name="Walker B."/>
            <person name="Young S."/>
            <person name="Zeng Q."/>
            <person name="Gargeya S."/>
            <person name="Fitzgerald M."/>
            <person name="Haas B."/>
            <person name="Abouelleil A."/>
            <person name="Allen A.W."/>
            <person name="Alvarado L."/>
            <person name="Arachchi H.M."/>
            <person name="Berlin A.M."/>
            <person name="Chapman S.B."/>
            <person name="Gainer-Dewar J."/>
            <person name="Goldberg J."/>
            <person name="Griggs A."/>
            <person name="Gujja S."/>
            <person name="Hansen M."/>
            <person name="Howarth C."/>
            <person name="Imamovic A."/>
            <person name="Ireland A."/>
            <person name="Larimer J."/>
            <person name="McCowan C."/>
            <person name="Murphy C."/>
            <person name="Pearson M."/>
            <person name="Poon T.W."/>
            <person name="Priest M."/>
            <person name="Roberts A."/>
            <person name="Saif S."/>
            <person name="Shea T."/>
            <person name="Sisk P."/>
            <person name="Sykes S."/>
            <person name="Wortman J."/>
            <person name="Nusbaum C."/>
            <person name="Birren B."/>
        </authorList>
    </citation>
    <scope>NUCLEOTIDE SEQUENCE [LARGE SCALE GENOMIC DNA]</scope>
    <source>
        <strain evidence="2">1006PhL</strain>
    </source>
</reference>
<sequence>LIPRTLLLPTNIYKSFVQGGLRVALVTLMNLESYQPTETPNTLYLLLGIAVA</sequence>
<protein>
    <submittedName>
        <fullName evidence="1">Uncharacterized protein</fullName>
    </submittedName>
</protein>
<feature type="non-terminal residue" evidence="1">
    <location>
        <position position="52"/>
    </location>
</feature>
<proteinExistence type="predicted"/>
<dbReference type="InParanoid" id="S2IY37"/>
<dbReference type="AlphaFoldDB" id="S2IY37"/>
<keyword evidence="2" id="KW-1185">Reference proteome</keyword>
<dbReference type="OrthoDB" id="10478968at2759"/>
<gene>
    <name evidence="1" type="ORF">HMPREF1544_10574</name>
</gene>
<accession>S2IY37</accession>
<feature type="non-terminal residue" evidence="1">
    <location>
        <position position="1"/>
    </location>
</feature>